<accession>Q4L309</accession>
<evidence type="ECO:0000313" key="2">
    <source>
        <dbReference type="Proteomes" id="UP000000543"/>
    </source>
</evidence>
<dbReference type="Proteomes" id="UP000000543">
    <property type="component" value="Chromosome"/>
</dbReference>
<protein>
    <submittedName>
        <fullName evidence="1">Uncharacterized protein</fullName>
    </submittedName>
</protein>
<dbReference type="AlphaFoldDB" id="Q4L309"/>
<dbReference type="KEGG" id="sha:SH2659"/>
<name>Q4L309_STAHJ</name>
<evidence type="ECO:0000313" key="1">
    <source>
        <dbReference type="EMBL" id="BAE05968.1"/>
    </source>
</evidence>
<dbReference type="EMBL" id="AP006716">
    <property type="protein sequence ID" value="BAE05968.1"/>
    <property type="molecule type" value="Genomic_DNA"/>
</dbReference>
<dbReference type="HOGENOM" id="CLU_3428362_0_0_9"/>
<organism evidence="1 2">
    <name type="scientific">Staphylococcus haemolyticus (strain JCSC1435)</name>
    <dbReference type="NCBI Taxonomy" id="279808"/>
    <lineage>
        <taxon>Bacteria</taxon>
        <taxon>Bacillati</taxon>
        <taxon>Bacillota</taxon>
        <taxon>Bacilli</taxon>
        <taxon>Bacillales</taxon>
        <taxon>Staphylococcaceae</taxon>
        <taxon>Staphylococcus</taxon>
    </lineage>
</organism>
<proteinExistence type="predicted"/>
<reference evidence="1 2" key="1">
    <citation type="journal article" date="2005" name="J. Bacteriol.">
        <title>Whole-genome sequencing of Staphylococcus haemolyticus uncovers the extreme plasticity of its genome and the evolution of human-colonizing staphylococcal species.</title>
        <authorList>
            <person name="Takeuchi F."/>
            <person name="Watanabe S."/>
            <person name="Baba T."/>
            <person name="Yuzawa H."/>
            <person name="Ito T."/>
            <person name="Morimoto Y."/>
            <person name="Kuroda M."/>
            <person name="Cui L."/>
            <person name="Takahashi M."/>
            <person name="Ankai A."/>
            <person name="Baba S."/>
            <person name="Fukui S."/>
            <person name="Lee J.C."/>
            <person name="Hiramatsu K."/>
        </authorList>
    </citation>
    <scope>NUCLEOTIDE SEQUENCE [LARGE SCALE GENOMIC DNA]</scope>
    <source>
        <strain evidence="1 2">JCSC1435</strain>
    </source>
</reference>
<sequence length="20" mass="2460">MNLIAQPFYKVLNQFMLLYI</sequence>
<gene>
    <name evidence="1" type="ordered locus">SH2659</name>
</gene>